<dbReference type="OrthoDB" id="406492at2759"/>
<reference evidence="2" key="1">
    <citation type="submission" date="2022-10" db="EMBL/GenBank/DDBJ databases">
        <authorList>
            <person name="Chen Y."/>
            <person name="Dougan E. K."/>
            <person name="Chan C."/>
            <person name="Rhodes N."/>
            <person name="Thang M."/>
        </authorList>
    </citation>
    <scope>NUCLEOTIDE SEQUENCE</scope>
</reference>
<evidence type="ECO:0000313" key="4">
    <source>
        <dbReference type="Proteomes" id="UP001152797"/>
    </source>
</evidence>
<keyword evidence="4" id="KW-1185">Reference proteome</keyword>
<dbReference type="EMBL" id="CAMXCT020003334">
    <property type="protein sequence ID" value="CAL1157182.1"/>
    <property type="molecule type" value="Genomic_DNA"/>
</dbReference>
<sequence>MGAGACRMCCEDAGDSHQMVTVETMHSVAESIKRNQQDEVSISVLPGFCGGKLQGRWRRMEDKSLLGRIYENKMVWQPLYQHPPTILKAAGEDRIYMELEGARHEGIIIFSTSDKTLINWSDGDSVALLRPRANKMGKMHGVSGHASTWAPYRQSEAVQLPKPMLLGNEIDGSSDTTVTTVTMDSFPNIESTESYESPDTVSEKDVAPSYLTIEEASLRQQLHRLQDSRVLQEQSLVEYHQKAEVLNPTSRAVSSWARPQVLENKATLVVKGLPAYYTQEMLWSAMADRGFKGHLDIYVPYSLECSRNMGYAVVHFTQPEDAVACHALFHLTCLDEEMRMTGCMLVVEPLSPKGYEAKYCQPARTSLCAR</sequence>
<protein>
    <recommendedName>
        <fullName evidence="1">Mei2-like C-terminal RNA recognition motif domain-containing protein</fullName>
    </recommendedName>
</protein>
<proteinExistence type="predicted"/>
<evidence type="ECO:0000313" key="3">
    <source>
        <dbReference type="EMBL" id="CAL4791119.1"/>
    </source>
</evidence>
<dbReference type="Gene3D" id="3.30.70.330">
    <property type="match status" value="1"/>
</dbReference>
<dbReference type="EMBL" id="CAMXCT010003334">
    <property type="protein sequence ID" value="CAI4003807.1"/>
    <property type="molecule type" value="Genomic_DNA"/>
</dbReference>
<name>A0A9P1GB26_9DINO</name>
<gene>
    <name evidence="2" type="ORF">C1SCF055_LOCUS29638</name>
</gene>
<dbReference type="EMBL" id="CAMXCT030003334">
    <property type="protein sequence ID" value="CAL4791119.1"/>
    <property type="molecule type" value="Genomic_DNA"/>
</dbReference>
<dbReference type="AlphaFoldDB" id="A0A9P1GB26"/>
<comment type="caution">
    <text evidence="2">The sequence shown here is derived from an EMBL/GenBank/DDBJ whole genome shotgun (WGS) entry which is preliminary data.</text>
</comment>
<evidence type="ECO:0000259" key="1">
    <source>
        <dbReference type="Pfam" id="PF04059"/>
    </source>
</evidence>
<evidence type="ECO:0000313" key="2">
    <source>
        <dbReference type="EMBL" id="CAI4003807.1"/>
    </source>
</evidence>
<dbReference type="Pfam" id="PF04059">
    <property type="entry name" value="RRM_2"/>
    <property type="match status" value="1"/>
</dbReference>
<dbReference type="InterPro" id="IPR007201">
    <property type="entry name" value="Mei2-like_Rrm_C"/>
</dbReference>
<feature type="domain" description="Mei2-like C-terminal RNA recognition motif" evidence="1">
    <location>
        <begin position="266"/>
        <end position="327"/>
    </location>
</feature>
<dbReference type="SUPFAM" id="SSF54928">
    <property type="entry name" value="RNA-binding domain, RBD"/>
    <property type="match status" value="1"/>
</dbReference>
<organism evidence="2">
    <name type="scientific">Cladocopium goreaui</name>
    <dbReference type="NCBI Taxonomy" id="2562237"/>
    <lineage>
        <taxon>Eukaryota</taxon>
        <taxon>Sar</taxon>
        <taxon>Alveolata</taxon>
        <taxon>Dinophyceae</taxon>
        <taxon>Suessiales</taxon>
        <taxon>Symbiodiniaceae</taxon>
        <taxon>Cladocopium</taxon>
    </lineage>
</organism>
<dbReference type="GO" id="GO:0003676">
    <property type="term" value="F:nucleic acid binding"/>
    <property type="evidence" value="ECO:0007669"/>
    <property type="project" value="InterPro"/>
</dbReference>
<dbReference type="Proteomes" id="UP001152797">
    <property type="component" value="Unassembled WGS sequence"/>
</dbReference>
<dbReference type="InterPro" id="IPR035979">
    <property type="entry name" value="RBD_domain_sf"/>
</dbReference>
<dbReference type="InterPro" id="IPR012677">
    <property type="entry name" value="Nucleotide-bd_a/b_plait_sf"/>
</dbReference>
<accession>A0A9P1GB26</accession>
<reference evidence="3 4" key="2">
    <citation type="submission" date="2024-05" db="EMBL/GenBank/DDBJ databases">
        <authorList>
            <person name="Chen Y."/>
            <person name="Shah S."/>
            <person name="Dougan E. K."/>
            <person name="Thang M."/>
            <person name="Chan C."/>
        </authorList>
    </citation>
    <scope>NUCLEOTIDE SEQUENCE [LARGE SCALE GENOMIC DNA]</scope>
</reference>